<keyword evidence="1" id="KW-0812">Transmembrane</keyword>
<keyword evidence="1" id="KW-0472">Membrane</keyword>
<protein>
    <submittedName>
        <fullName evidence="2">Uncharacterized protein</fullName>
    </submittedName>
</protein>
<reference evidence="2 3" key="1">
    <citation type="submission" date="2020-06" db="EMBL/GenBank/DDBJ databases">
        <authorList>
            <person name="Li R."/>
            <person name="Bekaert M."/>
        </authorList>
    </citation>
    <scope>NUCLEOTIDE SEQUENCE [LARGE SCALE GENOMIC DNA]</scope>
    <source>
        <strain evidence="3">wild</strain>
    </source>
</reference>
<dbReference type="EMBL" id="CACVKT020007229">
    <property type="protein sequence ID" value="CAC5406476.1"/>
    <property type="molecule type" value="Genomic_DNA"/>
</dbReference>
<name>A0A6J8DEK5_MYTCO</name>
<evidence type="ECO:0000256" key="1">
    <source>
        <dbReference type="SAM" id="Phobius"/>
    </source>
</evidence>
<gene>
    <name evidence="2" type="ORF">MCOR_40048</name>
</gene>
<proteinExistence type="predicted"/>
<keyword evidence="1" id="KW-1133">Transmembrane helix</keyword>
<feature type="transmembrane region" description="Helical" evidence="1">
    <location>
        <begin position="73"/>
        <end position="102"/>
    </location>
</feature>
<dbReference type="OrthoDB" id="6135995at2759"/>
<evidence type="ECO:0000313" key="3">
    <source>
        <dbReference type="Proteomes" id="UP000507470"/>
    </source>
</evidence>
<evidence type="ECO:0000313" key="2">
    <source>
        <dbReference type="EMBL" id="CAC5406476.1"/>
    </source>
</evidence>
<accession>A0A6J8DEK5</accession>
<sequence length="225" mass="25617">MHRVCTVFECSASSRFSITEFAEYLKTDHRNVKRVFFHLMANLAQYAKKIDLEHYVYSDVDVELLKGYDEIQIIPLIGKICTVLIFLLLVSLVFVSLTCICWKYEISCKNRWQGTVHTNLTHPNDSGNNPLQGETHQYDEVDDGFLNRESSINDGQDVRSSESSNEGSGICGIDSDGYLNPYNALKSIEIKLDQGSASDQLRTETSFIHTQENTIYFTDQHAKLK</sequence>
<organism evidence="2 3">
    <name type="scientific">Mytilus coruscus</name>
    <name type="common">Sea mussel</name>
    <dbReference type="NCBI Taxonomy" id="42192"/>
    <lineage>
        <taxon>Eukaryota</taxon>
        <taxon>Metazoa</taxon>
        <taxon>Spiralia</taxon>
        <taxon>Lophotrochozoa</taxon>
        <taxon>Mollusca</taxon>
        <taxon>Bivalvia</taxon>
        <taxon>Autobranchia</taxon>
        <taxon>Pteriomorphia</taxon>
        <taxon>Mytilida</taxon>
        <taxon>Mytiloidea</taxon>
        <taxon>Mytilidae</taxon>
        <taxon>Mytilinae</taxon>
        <taxon>Mytilus</taxon>
    </lineage>
</organism>
<keyword evidence="3" id="KW-1185">Reference proteome</keyword>
<dbReference type="Proteomes" id="UP000507470">
    <property type="component" value="Unassembled WGS sequence"/>
</dbReference>
<dbReference type="AlphaFoldDB" id="A0A6J8DEK5"/>